<accession>A0A835M183</accession>
<feature type="region of interest" description="Disordered" evidence="1">
    <location>
        <begin position="47"/>
        <end position="71"/>
    </location>
</feature>
<proteinExistence type="predicted"/>
<feature type="compositionally biased region" description="Polar residues" evidence="1">
    <location>
        <begin position="51"/>
        <end position="71"/>
    </location>
</feature>
<evidence type="ECO:0000256" key="1">
    <source>
        <dbReference type="SAM" id="MobiDB-lite"/>
    </source>
</evidence>
<sequence length="138" mass="15374">MHTESSMQQNNRPGISSGSIHPLSQINQHIILAESMHSGLLKTEGKIHGAASSTMDTESSMQQNNRPGVSSGSIHLLSQINQHIILAESIAGQSAEDTTQFLQKAKDYRVVLLKKQKWMQNRSPRWSRRLRLTLCTVS</sequence>
<gene>
    <name evidence="2" type="ORF">IFM89_030420</name>
</gene>
<name>A0A835M183_9MAGN</name>
<keyword evidence="3" id="KW-1185">Reference proteome</keyword>
<feature type="region of interest" description="Disordered" evidence="1">
    <location>
        <begin position="1"/>
        <end position="20"/>
    </location>
</feature>
<comment type="caution">
    <text evidence="2">The sequence shown here is derived from an EMBL/GenBank/DDBJ whole genome shotgun (WGS) entry which is preliminary data.</text>
</comment>
<dbReference type="Proteomes" id="UP000631114">
    <property type="component" value="Unassembled WGS sequence"/>
</dbReference>
<evidence type="ECO:0000313" key="2">
    <source>
        <dbReference type="EMBL" id="KAF9607001.1"/>
    </source>
</evidence>
<protein>
    <submittedName>
        <fullName evidence="2">Uncharacterized protein</fullName>
    </submittedName>
</protein>
<evidence type="ECO:0000313" key="3">
    <source>
        <dbReference type="Proteomes" id="UP000631114"/>
    </source>
</evidence>
<organism evidence="2 3">
    <name type="scientific">Coptis chinensis</name>
    <dbReference type="NCBI Taxonomy" id="261450"/>
    <lineage>
        <taxon>Eukaryota</taxon>
        <taxon>Viridiplantae</taxon>
        <taxon>Streptophyta</taxon>
        <taxon>Embryophyta</taxon>
        <taxon>Tracheophyta</taxon>
        <taxon>Spermatophyta</taxon>
        <taxon>Magnoliopsida</taxon>
        <taxon>Ranunculales</taxon>
        <taxon>Ranunculaceae</taxon>
        <taxon>Coptidoideae</taxon>
        <taxon>Coptis</taxon>
    </lineage>
</organism>
<dbReference type="EMBL" id="JADFTS010000005">
    <property type="protein sequence ID" value="KAF9607001.1"/>
    <property type="molecule type" value="Genomic_DNA"/>
</dbReference>
<reference evidence="2 3" key="1">
    <citation type="submission" date="2020-10" db="EMBL/GenBank/DDBJ databases">
        <title>The Coptis chinensis genome and diversification of protoberbering-type alkaloids.</title>
        <authorList>
            <person name="Wang B."/>
            <person name="Shu S."/>
            <person name="Song C."/>
            <person name="Liu Y."/>
        </authorList>
    </citation>
    <scope>NUCLEOTIDE SEQUENCE [LARGE SCALE GENOMIC DNA]</scope>
    <source>
        <strain evidence="2">HL-2020</strain>
        <tissue evidence="2">Leaf</tissue>
    </source>
</reference>
<dbReference type="AlphaFoldDB" id="A0A835M183"/>